<gene>
    <name evidence="3" type="ORF">KSP40_PGU014444</name>
</gene>
<feature type="coiled-coil region" evidence="1">
    <location>
        <begin position="340"/>
        <end position="374"/>
    </location>
</feature>
<sequence length="477" mass="54435">MRTRGRGGRLSSNKNRDDTFLRLLMEDMNHQSSTNSESHCDTDEEHETSDDVNCHDCSPPDIETPLDVEKLEPKNSNNKDEIERDEEGREILIISGKCFISTSAPRSMLNCLRGWFNGVWPTFSAIPNDVKQNMFNIFKAKYTWRASSTEQQVYKIWKSYFSRAMASEMRHIRNAAKSRSAPPPTWMRREIFEGLWDIWEASKFKDIQECNHKNRLSDRDGQGVVKSTSGTISIHHHAHRMARDNGGIPVPHEKVFTRTHRTNKGKGPFVDDKSKKAFEIYTSKLKEKQSDQSYLLSTQGSCIYYPELWVEASGGPKNGRCYGFGNSYSENMALSDTSSNNTVQVENDKYKDRLKDLENQQMEMNNNFERRVDEAVQNIVKNAISTALEMHGIYQGHQFSSGQFPSPRLYNSSGHFSAPGPGYFSAAAPGYYTSHGYFPVPSQHPHAQYQVESQAHASTQRQPFENRHSSDPQNTQS</sequence>
<keyword evidence="4" id="KW-1185">Reference proteome</keyword>
<comment type="caution">
    <text evidence="3">The sequence shown here is derived from an EMBL/GenBank/DDBJ whole genome shotgun (WGS) entry which is preliminary data.</text>
</comment>
<evidence type="ECO:0000256" key="2">
    <source>
        <dbReference type="SAM" id="MobiDB-lite"/>
    </source>
</evidence>
<protein>
    <submittedName>
        <fullName evidence="3">Uncharacterized protein</fullName>
    </submittedName>
</protein>
<evidence type="ECO:0000256" key="1">
    <source>
        <dbReference type="SAM" id="Coils"/>
    </source>
</evidence>
<dbReference type="Pfam" id="PF03004">
    <property type="entry name" value="Transposase_24"/>
    <property type="match status" value="1"/>
</dbReference>
<feature type="compositionally biased region" description="Basic and acidic residues" evidence="2">
    <location>
        <begin position="67"/>
        <end position="84"/>
    </location>
</feature>
<reference evidence="3 4" key="1">
    <citation type="journal article" date="2022" name="Nat. Plants">
        <title>Genomes of leafy and leafless Platanthera orchids illuminate the evolution of mycoheterotrophy.</title>
        <authorList>
            <person name="Li M.H."/>
            <person name="Liu K.W."/>
            <person name="Li Z."/>
            <person name="Lu H.C."/>
            <person name="Ye Q.L."/>
            <person name="Zhang D."/>
            <person name="Wang J.Y."/>
            <person name="Li Y.F."/>
            <person name="Zhong Z.M."/>
            <person name="Liu X."/>
            <person name="Yu X."/>
            <person name="Liu D.K."/>
            <person name="Tu X.D."/>
            <person name="Liu B."/>
            <person name="Hao Y."/>
            <person name="Liao X.Y."/>
            <person name="Jiang Y.T."/>
            <person name="Sun W.H."/>
            <person name="Chen J."/>
            <person name="Chen Y.Q."/>
            <person name="Ai Y."/>
            <person name="Zhai J.W."/>
            <person name="Wu S.S."/>
            <person name="Zhou Z."/>
            <person name="Hsiao Y.Y."/>
            <person name="Wu W.L."/>
            <person name="Chen Y.Y."/>
            <person name="Lin Y.F."/>
            <person name="Hsu J.L."/>
            <person name="Li C.Y."/>
            <person name="Wang Z.W."/>
            <person name="Zhao X."/>
            <person name="Zhong W.Y."/>
            <person name="Ma X.K."/>
            <person name="Ma L."/>
            <person name="Huang J."/>
            <person name="Chen G.Z."/>
            <person name="Huang M.Z."/>
            <person name="Huang L."/>
            <person name="Peng D.H."/>
            <person name="Luo Y.B."/>
            <person name="Zou S.Q."/>
            <person name="Chen S.P."/>
            <person name="Lan S."/>
            <person name="Tsai W.C."/>
            <person name="Van de Peer Y."/>
            <person name="Liu Z.J."/>
        </authorList>
    </citation>
    <scope>NUCLEOTIDE SEQUENCE [LARGE SCALE GENOMIC DNA]</scope>
    <source>
        <strain evidence="3">Lor288</strain>
    </source>
</reference>
<dbReference type="EMBL" id="JBBWWR010000013">
    <property type="protein sequence ID" value="KAK8956428.1"/>
    <property type="molecule type" value="Genomic_DNA"/>
</dbReference>
<evidence type="ECO:0000313" key="3">
    <source>
        <dbReference type="EMBL" id="KAK8956428.1"/>
    </source>
</evidence>
<name>A0ABR2M259_9ASPA</name>
<dbReference type="InterPro" id="IPR004252">
    <property type="entry name" value="Probable_transposase_24"/>
</dbReference>
<proteinExistence type="predicted"/>
<dbReference type="Proteomes" id="UP001412067">
    <property type="component" value="Unassembled WGS sequence"/>
</dbReference>
<feature type="compositionally biased region" description="Polar residues" evidence="2">
    <location>
        <begin position="450"/>
        <end position="463"/>
    </location>
</feature>
<accession>A0ABR2M259</accession>
<keyword evidence="1" id="KW-0175">Coiled coil</keyword>
<feature type="region of interest" description="Disordered" evidence="2">
    <location>
        <begin position="26"/>
        <end position="84"/>
    </location>
</feature>
<feature type="region of interest" description="Disordered" evidence="2">
    <location>
        <begin position="446"/>
        <end position="477"/>
    </location>
</feature>
<evidence type="ECO:0000313" key="4">
    <source>
        <dbReference type="Proteomes" id="UP001412067"/>
    </source>
</evidence>
<organism evidence="3 4">
    <name type="scientific">Platanthera guangdongensis</name>
    <dbReference type="NCBI Taxonomy" id="2320717"/>
    <lineage>
        <taxon>Eukaryota</taxon>
        <taxon>Viridiplantae</taxon>
        <taxon>Streptophyta</taxon>
        <taxon>Embryophyta</taxon>
        <taxon>Tracheophyta</taxon>
        <taxon>Spermatophyta</taxon>
        <taxon>Magnoliopsida</taxon>
        <taxon>Liliopsida</taxon>
        <taxon>Asparagales</taxon>
        <taxon>Orchidaceae</taxon>
        <taxon>Orchidoideae</taxon>
        <taxon>Orchideae</taxon>
        <taxon>Orchidinae</taxon>
        <taxon>Platanthera</taxon>
    </lineage>
</organism>